<keyword evidence="3" id="KW-1185">Reference proteome</keyword>
<dbReference type="Gene3D" id="3.40.50.150">
    <property type="entry name" value="Vaccinia Virus protein VP39"/>
    <property type="match status" value="1"/>
</dbReference>
<evidence type="ECO:0000259" key="1">
    <source>
        <dbReference type="Pfam" id="PF13649"/>
    </source>
</evidence>
<dbReference type="EMBL" id="AWSO01000054">
    <property type="protein sequence ID" value="ESK96145.1"/>
    <property type="molecule type" value="Genomic_DNA"/>
</dbReference>
<dbReference type="AlphaFoldDB" id="V2XUF7"/>
<dbReference type="OrthoDB" id="184880at2759"/>
<protein>
    <submittedName>
        <fullName evidence="2">Methyltransferase type 11</fullName>
    </submittedName>
</protein>
<gene>
    <name evidence="2" type="ORF">Moror_7286</name>
</gene>
<dbReference type="KEGG" id="mrr:Moror_7286"/>
<dbReference type="InterPro" id="IPR041698">
    <property type="entry name" value="Methyltransf_25"/>
</dbReference>
<dbReference type="GO" id="GO:0032259">
    <property type="term" value="P:methylation"/>
    <property type="evidence" value="ECO:0007669"/>
    <property type="project" value="UniProtKB-KW"/>
</dbReference>
<proteinExistence type="predicted"/>
<keyword evidence="2" id="KW-0808">Transferase</keyword>
<sequence>MSESTGDEERERLENQFWYYRNLHGRGSVFDPSVTIPADGSVLDSGAGSGAWLFQLSKELPSTVSFYGIDKSPAHFCSDSVPNNITFLSASVTALPEEWSSKFDLVSQSFLIGYLSRSQAWPLAIKELHRVLKPGGHIQLLEPASLFRYRNMLRDNPAPPESAARKIRDLMHAIQKKYDLLDNCAVQIPEMLASAGFRDIACSMKEAPRVGADSGSGDYGSEQLMRAVRRTKNVIMKNDGFGIVRDAAEFDALVVRYRDECEEKGYPAVQACLVCAQK</sequence>
<dbReference type="SUPFAM" id="SSF53335">
    <property type="entry name" value="S-adenosyl-L-methionine-dependent methyltransferases"/>
    <property type="match status" value="1"/>
</dbReference>
<comment type="caution">
    <text evidence="2">The sequence shown here is derived from an EMBL/GenBank/DDBJ whole genome shotgun (WGS) entry which is preliminary data.</text>
</comment>
<evidence type="ECO:0000313" key="2">
    <source>
        <dbReference type="EMBL" id="ESK96145.1"/>
    </source>
</evidence>
<dbReference type="GO" id="GO:0008168">
    <property type="term" value="F:methyltransferase activity"/>
    <property type="evidence" value="ECO:0007669"/>
    <property type="project" value="UniProtKB-KW"/>
</dbReference>
<accession>V2XUF7</accession>
<evidence type="ECO:0000313" key="3">
    <source>
        <dbReference type="Proteomes" id="UP000017559"/>
    </source>
</evidence>
<dbReference type="Pfam" id="PF13649">
    <property type="entry name" value="Methyltransf_25"/>
    <property type="match status" value="1"/>
</dbReference>
<dbReference type="PANTHER" id="PTHR43591">
    <property type="entry name" value="METHYLTRANSFERASE"/>
    <property type="match status" value="1"/>
</dbReference>
<dbReference type="CDD" id="cd02440">
    <property type="entry name" value="AdoMet_MTases"/>
    <property type="match status" value="1"/>
</dbReference>
<name>V2XUF7_MONRO</name>
<keyword evidence="2" id="KW-0489">Methyltransferase</keyword>
<dbReference type="InterPro" id="IPR029063">
    <property type="entry name" value="SAM-dependent_MTases_sf"/>
</dbReference>
<feature type="domain" description="Methyltransferase" evidence="1">
    <location>
        <begin position="42"/>
        <end position="136"/>
    </location>
</feature>
<dbReference type="Proteomes" id="UP000017559">
    <property type="component" value="Unassembled WGS sequence"/>
</dbReference>
<organism evidence="2 3">
    <name type="scientific">Moniliophthora roreri (strain MCA 2997)</name>
    <name type="common">Cocoa frosty pod rot fungus</name>
    <name type="synonym">Crinipellis roreri</name>
    <dbReference type="NCBI Taxonomy" id="1381753"/>
    <lineage>
        <taxon>Eukaryota</taxon>
        <taxon>Fungi</taxon>
        <taxon>Dikarya</taxon>
        <taxon>Basidiomycota</taxon>
        <taxon>Agaricomycotina</taxon>
        <taxon>Agaricomycetes</taxon>
        <taxon>Agaricomycetidae</taxon>
        <taxon>Agaricales</taxon>
        <taxon>Marasmiineae</taxon>
        <taxon>Marasmiaceae</taxon>
        <taxon>Moniliophthora</taxon>
    </lineage>
</organism>
<reference evidence="2 3" key="1">
    <citation type="journal article" date="2014" name="BMC Genomics">
        <title>Genome and secretome analysis of the hemibiotrophic fungal pathogen, Moniliophthora roreri, which causes frosty pod rot disease of cacao: mechanisms of the biotrophic and necrotrophic phases.</title>
        <authorList>
            <person name="Meinhardt L.W."/>
            <person name="Costa G.G.L."/>
            <person name="Thomazella D.P.T."/>
            <person name="Teixeira P.J.P.L."/>
            <person name="Carazzolle M.F."/>
            <person name="Schuster S.C."/>
            <person name="Carlson J.E."/>
            <person name="Guiltinan M.J."/>
            <person name="Mieczkowski P."/>
            <person name="Farmer A."/>
            <person name="Ramaraj T."/>
            <person name="Crozier J."/>
            <person name="Davis R.E."/>
            <person name="Shao J."/>
            <person name="Melnick R.L."/>
            <person name="Pereira G.A.G."/>
            <person name="Bailey B.A."/>
        </authorList>
    </citation>
    <scope>NUCLEOTIDE SEQUENCE [LARGE SCALE GENOMIC DNA]</scope>
    <source>
        <strain evidence="2 3">MCA 2997</strain>
    </source>
</reference>
<dbReference type="HOGENOM" id="CLU_010595_9_3_1"/>